<proteinExistence type="predicted"/>
<dbReference type="Proteomes" id="UP000240708">
    <property type="component" value="Unassembled WGS sequence"/>
</dbReference>
<comment type="caution">
    <text evidence="1">The sequence shown here is derived from an EMBL/GenBank/DDBJ whole genome shotgun (WGS) entry which is preliminary data.</text>
</comment>
<evidence type="ECO:0000313" key="2">
    <source>
        <dbReference type="Proteomes" id="UP000240708"/>
    </source>
</evidence>
<name>A0A2P8DXK4_9BACT</name>
<accession>A0A2P8DXK4</accession>
<evidence type="ECO:0000313" key="1">
    <source>
        <dbReference type="EMBL" id="PSL01922.1"/>
    </source>
</evidence>
<sequence length="73" mass="8389">MTKTAKIKLLIAFKQGKLTVEELKECLTFDSIPLFILNDRTPKNETEKRQIDLFQKIGVEIILVNIVSKNQSI</sequence>
<dbReference type="AlphaFoldDB" id="A0A2P8DXK4"/>
<keyword evidence="2" id="KW-1185">Reference proteome</keyword>
<organism evidence="1 2">
    <name type="scientific">Cecembia rubra</name>
    <dbReference type="NCBI Taxonomy" id="1485585"/>
    <lineage>
        <taxon>Bacteria</taxon>
        <taxon>Pseudomonadati</taxon>
        <taxon>Bacteroidota</taxon>
        <taxon>Cytophagia</taxon>
        <taxon>Cytophagales</taxon>
        <taxon>Cyclobacteriaceae</taxon>
        <taxon>Cecembia</taxon>
    </lineage>
</organism>
<gene>
    <name evidence="1" type="ORF">CLV48_11110</name>
</gene>
<protein>
    <submittedName>
        <fullName evidence="1">Uncharacterized protein</fullName>
    </submittedName>
</protein>
<reference evidence="1 2" key="1">
    <citation type="submission" date="2018-03" db="EMBL/GenBank/DDBJ databases">
        <title>Genomic Encyclopedia of Archaeal and Bacterial Type Strains, Phase II (KMG-II): from individual species to whole genera.</title>
        <authorList>
            <person name="Goeker M."/>
        </authorList>
    </citation>
    <scope>NUCLEOTIDE SEQUENCE [LARGE SCALE GENOMIC DNA]</scope>
    <source>
        <strain evidence="1 2">DSM 28057</strain>
    </source>
</reference>
<dbReference type="EMBL" id="PYGF01000011">
    <property type="protein sequence ID" value="PSL01922.1"/>
    <property type="molecule type" value="Genomic_DNA"/>
</dbReference>